<keyword evidence="4" id="KW-0804">Transcription</keyword>
<dbReference type="Proteomes" id="UP000241222">
    <property type="component" value="Unassembled WGS sequence"/>
</dbReference>
<keyword evidence="3" id="KW-0238">DNA-binding</keyword>
<evidence type="ECO:0000256" key="3">
    <source>
        <dbReference type="ARBA" id="ARBA00023125"/>
    </source>
</evidence>
<comment type="caution">
    <text evidence="6">The sequence shown here is derived from an EMBL/GenBank/DDBJ whole genome shotgun (WGS) entry which is preliminary data.</text>
</comment>
<evidence type="ECO:0000256" key="1">
    <source>
        <dbReference type="ARBA" id="ARBA00009437"/>
    </source>
</evidence>
<dbReference type="SUPFAM" id="SSF46785">
    <property type="entry name" value="Winged helix' DNA-binding domain"/>
    <property type="match status" value="1"/>
</dbReference>
<dbReference type="GO" id="GO:0003700">
    <property type="term" value="F:DNA-binding transcription factor activity"/>
    <property type="evidence" value="ECO:0007669"/>
    <property type="project" value="InterPro"/>
</dbReference>
<keyword evidence="2" id="KW-0805">Transcription regulation</keyword>
<proteinExistence type="inferred from homology"/>
<dbReference type="Gene3D" id="3.40.190.10">
    <property type="entry name" value="Periplasmic binding protein-like II"/>
    <property type="match status" value="2"/>
</dbReference>
<dbReference type="AlphaFoldDB" id="A0A2T3J126"/>
<dbReference type="InterPro" id="IPR005119">
    <property type="entry name" value="LysR_subst-bd"/>
</dbReference>
<dbReference type="InterPro" id="IPR036388">
    <property type="entry name" value="WH-like_DNA-bd_sf"/>
</dbReference>
<evidence type="ECO:0000256" key="4">
    <source>
        <dbReference type="ARBA" id="ARBA00023163"/>
    </source>
</evidence>
<feature type="domain" description="HTH lysR-type" evidence="5">
    <location>
        <begin position="19"/>
        <end position="76"/>
    </location>
</feature>
<dbReference type="InterPro" id="IPR036390">
    <property type="entry name" value="WH_DNA-bd_sf"/>
</dbReference>
<protein>
    <recommendedName>
        <fullName evidence="5">HTH lysR-type domain-containing protein</fullName>
    </recommendedName>
</protein>
<sequence>MKRINREKVAMKDEDMFRLDFNTLKILKILGEENNTHRAADRLKIGQSAISKALKRLREQFDDPLFTRTLHGLEPTPKCELILYKLPQILGEIGELFQDSNTFEPEHYEGSIKIHINASLCHPLTSILIERLHLYAPKAMLQLEDWSYDTEQQLKVGQVDLGINYHPLDVSPEIFQQPICYQKFKLCCAKDSPLAQIDKISLEDIANSPLILAIMPDYEVKESEAETYLKRRGYQPNVVLRTDRLDICSKVLKSTHALMPVSEVVAPIMDEEGLILLDIDHLDVVPHYPIAYFIHDRVKDSAYSKWLIEITTQILSELTAMYQNPKFQYAYPRLSKDSFK</sequence>
<dbReference type="PROSITE" id="PS50931">
    <property type="entry name" value="HTH_LYSR"/>
    <property type="match status" value="1"/>
</dbReference>
<dbReference type="Pfam" id="PF03466">
    <property type="entry name" value="LysR_substrate"/>
    <property type="match status" value="1"/>
</dbReference>
<dbReference type="Gene3D" id="1.10.10.10">
    <property type="entry name" value="Winged helix-like DNA-binding domain superfamily/Winged helix DNA-binding domain"/>
    <property type="match status" value="1"/>
</dbReference>
<dbReference type="PRINTS" id="PR00039">
    <property type="entry name" value="HTHLYSR"/>
</dbReference>
<evidence type="ECO:0000256" key="2">
    <source>
        <dbReference type="ARBA" id="ARBA00023015"/>
    </source>
</evidence>
<accession>A0A2T3J126</accession>
<dbReference type="CDD" id="cd05466">
    <property type="entry name" value="PBP2_LTTR_substrate"/>
    <property type="match status" value="1"/>
</dbReference>
<dbReference type="Pfam" id="PF00126">
    <property type="entry name" value="HTH_1"/>
    <property type="match status" value="1"/>
</dbReference>
<evidence type="ECO:0000313" key="7">
    <source>
        <dbReference type="Proteomes" id="UP000241222"/>
    </source>
</evidence>
<dbReference type="InterPro" id="IPR000847">
    <property type="entry name" value="LysR_HTH_N"/>
</dbReference>
<gene>
    <name evidence="6" type="ORF">C9I99_06620</name>
</gene>
<dbReference type="SUPFAM" id="SSF53850">
    <property type="entry name" value="Periplasmic binding protein-like II"/>
    <property type="match status" value="1"/>
</dbReference>
<dbReference type="InterPro" id="IPR050389">
    <property type="entry name" value="LysR-type_TF"/>
</dbReference>
<evidence type="ECO:0000259" key="5">
    <source>
        <dbReference type="PROSITE" id="PS50931"/>
    </source>
</evidence>
<name>A0A2T3J126_9GAMM</name>
<keyword evidence="7" id="KW-1185">Reference proteome</keyword>
<dbReference type="PANTHER" id="PTHR30118">
    <property type="entry name" value="HTH-TYPE TRANSCRIPTIONAL REGULATOR LEUO-RELATED"/>
    <property type="match status" value="1"/>
</dbReference>
<dbReference type="OrthoDB" id="5918237at2"/>
<reference evidence="6 7" key="1">
    <citation type="submission" date="2018-03" db="EMBL/GenBank/DDBJ databases">
        <title>Whole genome sequencing of Histamine producing bacteria.</title>
        <authorList>
            <person name="Butler K."/>
        </authorList>
    </citation>
    <scope>NUCLEOTIDE SEQUENCE [LARGE SCALE GENOMIC DNA]</scope>
    <source>
        <strain evidence="6 7">JCM 13586</strain>
    </source>
</reference>
<dbReference type="EMBL" id="PYMH01000002">
    <property type="protein sequence ID" value="PSU34763.1"/>
    <property type="molecule type" value="Genomic_DNA"/>
</dbReference>
<dbReference type="GO" id="GO:0003677">
    <property type="term" value="F:DNA binding"/>
    <property type="evidence" value="ECO:0007669"/>
    <property type="project" value="UniProtKB-KW"/>
</dbReference>
<comment type="similarity">
    <text evidence="1">Belongs to the LysR transcriptional regulatory family.</text>
</comment>
<evidence type="ECO:0000313" key="6">
    <source>
        <dbReference type="EMBL" id="PSU34763.1"/>
    </source>
</evidence>
<organism evidence="6 7">
    <name type="scientific">Photobacterium lutimaris</name>
    <dbReference type="NCBI Taxonomy" id="388278"/>
    <lineage>
        <taxon>Bacteria</taxon>
        <taxon>Pseudomonadati</taxon>
        <taxon>Pseudomonadota</taxon>
        <taxon>Gammaproteobacteria</taxon>
        <taxon>Vibrionales</taxon>
        <taxon>Vibrionaceae</taxon>
        <taxon>Photobacterium</taxon>
    </lineage>
</organism>
<dbReference type="PANTHER" id="PTHR30118:SF15">
    <property type="entry name" value="TRANSCRIPTIONAL REGULATORY PROTEIN"/>
    <property type="match status" value="1"/>
</dbReference>